<organism evidence="1">
    <name type="scientific">marine sediment metagenome</name>
    <dbReference type="NCBI Taxonomy" id="412755"/>
    <lineage>
        <taxon>unclassified sequences</taxon>
        <taxon>metagenomes</taxon>
        <taxon>ecological metagenomes</taxon>
    </lineage>
</organism>
<dbReference type="EMBL" id="LAZR01034240">
    <property type="protein sequence ID" value="KKL45853.1"/>
    <property type="molecule type" value="Genomic_DNA"/>
</dbReference>
<protein>
    <submittedName>
        <fullName evidence="1">Uncharacterized protein</fullName>
    </submittedName>
</protein>
<reference evidence="1" key="1">
    <citation type="journal article" date="2015" name="Nature">
        <title>Complex archaea that bridge the gap between prokaryotes and eukaryotes.</title>
        <authorList>
            <person name="Spang A."/>
            <person name="Saw J.H."/>
            <person name="Jorgensen S.L."/>
            <person name="Zaremba-Niedzwiedzka K."/>
            <person name="Martijn J."/>
            <person name="Lind A.E."/>
            <person name="van Eijk R."/>
            <person name="Schleper C."/>
            <person name="Guy L."/>
            <person name="Ettema T.J."/>
        </authorList>
    </citation>
    <scope>NUCLEOTIDE SEQUENCE</scope>
</reference>
<comment type="caution">
    <text evidence="1">The sequence shown here is derived from an EMBL/GenBank/DDBJ whole genome shotgun (WGS) entry which is preliminary data.</text>
</comment>
<proteinExistence type="predicted"/>
<evidence type="ECO:0000313" key="1">
    <source>
        <dbReference type="EMBL" id="KKL45853.1"/>
    </source>
</evidence>
<gene>
    <name evidence="1" type="ORF">LCGC14_2351490</name>
</gene>
<name>A0A0F9C910_9ZZZZ</name>
<accession>A0A0F9C910</accession>
<sequence>MTNTQSNLKNIKFVLAGLDNAGKT</sequence>
<feature type="non-terminal residue" evidence="1">
    <location>
        <position position="24"/>
    </location>
</feature>
<dbReference type="AlphaFoldDB" id="A0A0F9C910"/>